<dbReference type="KEGG" id="ahel:Q31a_48040"/>
<organism evidence="1 2">
    <name type="scientific">Aureliella helgolandensis</name>
    <dbReference type="NCBI Taxonomy" id="2527968"/>
    <lineage>
        <taxon>Bacteria</taxon>
        <taxon>Pseudomonadati</taxon>
        <taxon>Planctomycetota</taxon>
        <taxon>Planctomycetia</taxon>
        <taxon>Pirellulales</taxon>
        <taxon>Pirellulaceae</taxon>
        <taxon>Aureliella</taxon>
    </lineage>
</organism>
<gene>
    <name evidence="1" type="ORF">Q31a_48040</name>
</gene>
<proteinExistence type="predicted"/>
<accession>A0A518GD04</accession>
<protein>
    <submittedName>
        <fullName evidence="1">Uncharacterized protein</fullName>
    </submittedName>
</protein>
<keyword evidence="2" id="KW-1185">Reference proteome</keyword>
<sequence>MRMVRLFDDGHPERQIERSEVQVVDVRKCVSAVAALRSSNQGFPESVCSSPNTRNVQLRCADCKKNNGPSTQRKVPALLIV</sequence>
<dbReference type="AlphaFoldDB" id="A0A518GD04"/>
<evidence type="ECO:0000313" key="2">
    <source>
        <dbReference type="Proteomes" id="UP000318017"/>
    </source>
</evidence>
<dbReference type="Proteomes" id="UP000318017">
    <property type="component" value="Chromosome"/>
</dbReference>
<reference evidence="1 2" key="1">
    <citation type="submission" date="2019-02" db="EMBL/GenBank/DDBJ databases">
        <title>Deep-cultivation of Planctomycetes and their phenomic and genomic characterization uncovers novel biology.</title>
        <authorList>
            <person name="Wiegand S."/>
            <person name="Jogler M."/>
            <person name="Boedeker C."/>
            <person name="Pinto D."/>
            <person name="Vollmers J."/>
            <person name="Rivas-Marin E."/>
            <person name="Kohn T."/>
            <person name="Peeters S.H."/>
            <person name="Heuer A."/>
            <person name="Rast P."/>
            <person name="Oberbeckmann S."/>
            <person name="Bunk B."/>
            <person name="Jeske O."/>
            <person name="Meyerdierks A."/>
            <person name="Storesund J.E."/>
            <person name="Kallscheuer N."/>
            <person name="Luecker S."/>
            <person name="Lage O.M."/>
            <person name="Pohl T."/>
            <person name="Merkel B.J."/>
            <person name="Hornburger P."/>
            <person name="Mueller R.-W."/>
            <person name="Bruemmer F."/>
            <person name="Labrenz M."/>
            <person name="Spormann A.M."/>
            <person name="Op den Camp H."/>
            <person name="Overmann J."/>
            <person name="Amann R."/>
            <person name="Jetten M.S.M."/>
            <person name="Mascher T."/>
            <person name="Medema M.H."/>
            <person name="Devos D.P."/>
            <person name="Kaster A.-K."/>
            <person name="Ovreas L."/>
            <person name="Rohde M."/>
            <person name="Galperin M.Y."/>
            <person name="Jogler C."/>
        </authorList>
    </citation>
    <scope>NUCLEOTIDE SEQUENCE [LARGE SCALE GENOMIC DNA]</scope>
    <source>
        <strain evidence="1 2">Q31a</strain>
    </source>
</reference>
<evidence type="ECO:0000313" key="1">
    <source>
        <dbReference type="EMBL" id="QDV26430.1"/>
    </source>
</evidence>
<name>A0A518GD04_9BACT</name>
<dbReference type="EMBL" id="CP036298">
    <property type="protein sequence ID" value="QDV26430.1"/>
    <property type="molecule type" value="Genomic_DNA"/>
</dbReference>